<feature type="compositionally biased region" description="Basic and acidic residues" evidence="1">
    <location>
        <begin position="236"/>
        <end position="257"/>
    </location>
</feature>
<evidence type="ECO:0000313" key="2">
    <source>
        <dbReference type="EMBL" id="CAH0000155.1"/>
    </source>
</evidence>
<feature type="compositionally biased region" description="Basic and acidic residues" evidence="1">
    <location>
        <begin position="25"/>
        <end position="34"/>
    </location>
</feature>
<feature type="region of interest" description="Disordered" evidence="1">
    <location>
        <begin position="446"/>
        <end position="578"/>
    </location>
</feature>
<dbReference type="OrthoDB" id="4850289at2759"/>
<proteinExistence type="predicted"/>
<keyword evidence="3" id="KW-1185">Reference proteome</keyword>
<evidence type="ECO:0000256" key="1">
    <source>
        <dbReference type="SAM" id="MobiDB-lite"/>
    </source>
</evidence>
<dbReference type="EMBL" id="CABFNO020001553">
    <property type="protein sequence ID" value="CAH0000155.1"/>
    <property type="molecule type" value="Genomic_DNA"/>
</dbReference>
<dbReference type="AlphaFoldDB" id="A0A9N9YBU9"/>
<feature type="compositionally biased region" description="Low complexity" evidence="1">
    <location>
        <begin position="491"/>
        <end position="505"/>
    </location>
</feature>
<feature type="compositionally biased region" description="Acidic residues" evidence="1">
    <location>
        <begin position="526"/>
        <end position="539"/>
    </location>
</feature>
<accession>A0A9N9YBU9</accession>
<protein>
    <submittedName>
        <fullName evidence="2">Uncharacterized protein</fullName>
    </submittedName>
</protein>
<feature type="compositionally biased region" description="Low complexity" evidence="1">
    <location>
        <begin position="214"/>
        <end position="231"/>
    </location>
</feature>
<organism evidence="2 3">
    <name type="scientific">Clonostachys byssicola</name>
    <dbReference type="NCBI Taxonomy" id="160290"/>
    <lineage>
        <taxon>Eukaryota</taxon>
        <taxon>Fungi</taxon>
        <taxon>Dikarya</taxon>
        <taxon>Ascomycota</taxon>
        <taxon>Pezizomycotina</taxon>
        <taxon>Sordariomycetes</taxon>
        <taxon>Hypocreomycetidae</taxon>
        <taxon>Hypocreales</taxon>
        <taxon>Bionectriaceae</taxon>
        <taxon>Clonostachys</taxon>
    </lineage>
</organism>
<reference evidence="2" key="1">
    <citation type="submission" date="2021-10" db="EMBL/GenBank/DDBJ databases">
        <authorList>
            <person name="Piombo E."/>
        </authorList>
    </citation>
    <scope>NUCLEOTIDE SEQUENCE</scope>
</reference>
<comment type="caution">
    <text evidence="2">The sequence shown here is derived from an EMBL/GenBank/DDBJ whole genome shotgun (WGS) entry which is preliminary data.</text>
</comment>
<feature type="compositionally biased region" description="Low complexity" evidence="1">
    <location>
        <begin position="158"/>
        <end position="173"/>
    </location>
</feature>
<feature type="compositionally biased region" description="Basic and acidic residues" evidence="1">
    <location>
        <begin position="473"/>
        <end position="490"/>
    </location>
</feature>
<feature type="compositionally biased region" description="Low complexity" evidence="1">
    <location>
        <begin position="186"/>
        <end position="205"/>
    </location>
</feature>
<feature type="region of interest" description="Disordered" evidence="1">
    <location>
        <begin position="158"/>
        <end position="285"/>
    </location>
</feature>
<sequence length="642" mass="71476">MADSQPVSGEAVTPTTGADVPGAGEHTDGNHNNEEIAEGDGGGRPSRETAFLTVGEQQRQTKVVADQEYFIRDLLAARAMLHPAVPCPHQGCDHVVANNDAVHLVDHIRHAHEESLTNTVRCPLQGCDDEAVYNSLPELACHILMAHQRRTVLPSFSELSQSLSSPEQSLSDPSPAPVGENPESPPAAQLPSPQSQLQQNQPLPQHTSPRVEFNPNPTAQAPNPTARAPRTYGLYSRDRTEQVREQTEQRTRYRDPRLTAAQPQLQEQPQVQEQPQLQEQPQSQITDDDRQAALLLAAMSGGQFPARKAAEDREPTPYSESEEETQSEGQGDALEAGARPDEPTTVTDPPFEPVACDHCSMCLRSLPNPQTKAPEDEPPFEDQWQAHVDPERNCRIPNKLGNRENIPNRSGWLRNTPKDRIINARKDYRNKNKDLFGHKFYPFEGKQPNSSLWKYDPNNKANRQNWNKPWPPEIEKRLREDAAREAEARTEAPGPSRAAARARPTATRRRKRQAPSDNAGYRTESESDSDDDLEPDVDDISPPKRRRVARLLPEEIPELEAGPEIKLEGEPEPQEQEPQLLVAEVQEETEQQVPPPRRLLLLQGASGGLLGNARKGDSRGGRFDFTVVIVCCFGSFIDRKIA</sequence>
<evidence type="ECO:0000313" key="3">
    <source>
        <dbReference type="Proteomes" id="UP000754883"/>
    </source>
</evidence>
<gene>
    <name evidence="2" type="ORF">CBYS24578_00002978</name>
</gene>
<name>A0A9N9YBU9_9HYPO</name>
<dbReference type="Proteomes" id="UP000754883">
    <property type="component" value="Unassembled WGS sequence"/>
</dbReference>
<feature type="region of interest" description="Disordered" evidence="1">
    <location>
        <begin position="1"/>
        <end position="48"/>
    </location>
</feature>
<feature type="compositionally biased region" description="Low complexity" evidence="1">
    <location>
        <begin position="262"/>
        <end position="284"/>
    </location>
</feature>
<feature type="region of interest" description="Disordered" evidence="1">
    <location>
        <begin position="302"/>
        <end position="352"/>
    </location>
</feature>